<dbReference type="Proteomes" id="UP001155483">
    <property type="component" value="Unassembled WGS sequence"/>
</dbReference>
<proteinExistence type="predicted"/>
<reference evidence="1" key="2">
    <citation type="submission" date="2023-04" db="EMBL/GenBank/DDBJ databases">
        <title>Paracnuella aquatica gen. nov., sp. nov., a member of the family Chitinophagaceae isolated from a hot spring.</title>
        <authorList>
            <person name="Wang C."/>
        </authorList>
    </citation>
    <scope>NUCLEOTIDE SEQUENCE</scope>
    <source>
        <strain evidence="1">LB-8</strain>
    </source>
</reference>
<dbReference type="EMBL" id="JAOTIF010000023">
    <property type="protein sequence ID" value="MCU7551798.1"/>
    <property type="molecule type" value="Genomic_DNA"/>
</dbReference>
<protein>
    <submittedName>
        <fullName evidence="1">Uncharacterized protein</fullName>
    </submittedName>
</protein>
<name>A0A9X3BJY1_9BACT</name>
<evidence type="ECO:0000313" key="1">
    <source>
        <dbReference type="EMBL" id="MCU7551798.1"/>
    </source>
</evidence>
<dbReference type="RefSeq" id="WP_279299235.1">
    <property type="nucleotide sequence ID" value="NZ_JAOTIF010000023.1"/>
</dbReference>
<accession>A0A9X3BJY1</accession>
<keyword evidence="2" id="KW-1185">Reference proteome</keyword>
<organism evidence="1 2">
    <name type="scientific">Paraflavisolibacter caeni</name>
    <dbReference type="NCBI Taxonomy" id="2982496"/>
    <lineage>
        <taxon>Bacteria</taxon>
        <taxon>Pseudomonadati</taxon>
        <taxon>Bacteroidota</taxon>
        <taxon>Chitinophagia</taxon>
        <taxon>Chitinophagales</taxon>
        <taxon>Chitinophagaceae</taxon>
        <taxon>Paraflavisolibacter</taxon>
    </lineage>
</organism>
<comment type="caution">
    <text evidence="1">The sequence shown here is derived from an EMBL/GenBank/DDBJ whole genome shotgun (WGS) entry which is preliminary data.</text>
</comment>
<sequence>MKVNSQNATRWSANWAGRGTALLDSVERHSEKMYQTSIPSRRTLSVEDKLKQLIKKYPKKRFYQSLLWQMEKYPLSKKQADLVEMDYWRYFKKY</sequence>
<gene>
    <name evidence="1" type="ORF">OCK74_21940</name>
</gene>
<reference evidence="1" key="1">
    <citation type="submission" date="2022-09" db="EMBL/GenBank/DDBJ databases">
        <authorList>
            <person name="Yuan C."/>
            <person name="Ke Z."/>
        </authorList>
    </citation>
    <scope>NUCLEOTIDE SEQUENCE</scope>
    <source>
        <strain evidence="1">LB-8</strain>
    </source>
</reference>
<dbReference type="AlphaFoldDB" id="A0A9X3BJY1"/>
<evidence type="ECO:0000313" key="2">
    <source>
        <dbReference type="Proteomes" id="UP001155483"/>
    </source>
</evidence>